<evidence type="ECO:0000313" key="4">
    <source>
        <dbReference type="Proteomes" id="UP001177769"/>
    </source>
</evidence>
<feature type="chain" id="PRO_5041674189" evidence="1">
    <location>
        <begin position="27"/>
        <end position="254"/>
    </location>
</feature>
<dbReference type="PANTHER" id="PTHR39200">
    <property type="entry name" value="HYPOTHETICAL EXPORTED PROTEIN"/>
    <property type="match status" value="1"/>
</dbReference>
<keyword evidence="1" id="KW-0732">Signal</keyword>
<dbReference type="RefSeq" id="WP_285235154.1">
    <property type="nucleotide sequence ID" value="NZ_CP116346.1"/>
</dbReference>
<feature type="domain" description="Putative auto-transporter adhesin head GIN" evidence="2">
    <location>
        <begin position="52"/>
        <end position="237"/>
    </location>
</feature>
<protein>
    <submittedName>
        <fullName evidence="3">DUF2807 domain-containing protein</fullName>
    </submittedName>
</protein>
<dbReference type="InterPro" id="IPR021255">
    <property type="entry name" value="DUF2807"/>
</dbReference>
<proteinExistence type="predicted"/>
<reference evidence="3" key="1">
    <citation type="submission" date="2023-01" db="EMBL/GenBank/DDBJ databases">
        <title>Whole genome sequence of Paucibacter sp. S2-9 isolated from pond sediment.</title>
        <authorList>
            <person name="Jung J.Y."/>
        </authorList>
    </citation>
    <scope>NUCLEOTIDE SEQUENCE</scope>
    <source>
        <strain evidence="3">S2-9</strain>
    </source>
</reference>
<dbReference type="EMBL" id="CP116346">
    <property type="protein sequence ID" value="WIT14036.1"/>
    <property type="molecule type" value="Genomic_DNA"/>
</dbReference>
<dbReference type="Pfam" id="PF10988">
    <property type="entry name" value="DUF2807"/>
    <property type="match status" value="1"/>
</dbReference>
<dbReference type="PANTHER" id="PTHR39200:SF1">
    <property type="entry name" value="AUTO-TRANSPORTER ADHESIN HEAD GIN DOMAIN-CONTAINING PROTEIN-RELATED"/>
    <property type="match status" value="1"/>
</dbReference>
<dbReference type="KEGG" id="pais:PFX98_10550"/>
<evidence type="ECO:0000313" key="3">
    <source>
        <dbReference type="EMBL" id="WIT14036.1"/>
    </source>
</evidence>
<dbReference type="Proteomes" id="UP001177769">
    <property type="component" value="Chromosome"/>
</dbReference>
<dbReference type="AlphaFoldDB" id="A0AA95NPY3"/>
<evidence type="ECO:0000256" key="1">
    <source>
        <dbReference type="SAM" id="SignalP"/>
    </source>
</evidence>
<accession>A0AA95NPY3</accession>
<name>A0AA95NPY3_9BURK</name>
<dbReference type="Gene3D" id="2.160.20.120">
    <property type="match status" value="1"/>
</dbReference>
<feature type="signal peptide" evidence="1">
    <location>
        <begin position="1"/>
        <end position="26"/>
    </location>
</feature>
<evidence type="ECO:0000259" key="2">
    <source>
        <dbReference type="Pfam" id="PF10988"/>
    </source>
</evidence>
<organism evidence="3 4">
    <name type="scientific">Paucibacter sediminis</name>
    <dbReference type="NCBI Taxonomy" id="3019553"/>
    <lineage>
        <taxon>Bacteria</taxon>
        <taxon>Pseudomonadati</taxon>
        <taxon>Pseudomonadota</taxon>
        <taxon>Betaproteobacteria</taxon>
        <taxon>Burkholderiales</taxon>
        <taxon>Sphaerotilaceae</taxon>
        <taxon>Roseateles</taxon>
    </lineage>
</organism>
<keyword evidence="4" id="KW-1185">Reference proteome</keyword>
<sequence>MNTTRRFAALTLITAAGLAAMGSAQAWSWSIGSERVNGSGEMSTETRDVGSFDAISVTGGFKVQVRQSSSHKVEIKTDKNLLPYLETKVVDGSKGRTLEIGPKRGYSLNASNTPMISIDMAQLRAVAIAGSGDVRVEAMKTGELDASIAGSGDIRFEELNAERLALKIAGSGDIVASGRAANLNVSVSGSGDVKARALVAEDAKVRIAGSGDVIVQANKKLDISIAGSGGVSYLGNPEISMHTAGSGTVRKLNN</sequence>
<gene>
    <name evidence="3" type="ORF">PFX98_10550</name>
</gene>